<comment type="caution">
    <text evidence="6">The sequence shown here is derived from an EMBL/GenBank/DDBJ whole genome shotgun (WGS) entry which is preliminary data.</text>
</comment>
<feature type="domain" description="ABC transporter" evidence="5">
    <location>
        <begin position="2"/>
        <end position="236"/>
    </location>
</feature>
<sequence>MNHLSKVYRTHMIETHALRGFDIHVREGEFVAVTGPSGSGKTTFLNIAGLLEEFTEGTYLLDGVEVRGLSDDQRSRLRNEKIGFIFQGFNLIPDLNLFDNVDVPLRYRGLNAAERKRRIDDALGKVGLGSRAKHYPAELSGGQQQRVAIARALAGSPRLLLADEPTGNLDTQMARGVMELLEQINAEGTTIVMVTHDPELAARAARNVHIVDGQVSDLVHPSLPARPVAVPAAAAS</sequence>
<keyword evidence="3 6" id="KW-0067">ATP-binding</keyword>
<comment type="similarity">
    <text evidence="4">Belongs to the ABC transporter superfamily. Macrolide exporter (TC 3.A.1.122) family.</text>
</comment>
<dbReference type="AlphaFoldDB" id="A0A091B1M2"/>
<evidence type="ECO:0000256" key="3">
    <source>
        <dbReference type="ARBA" id="ARBA00022840"/>
    </source>
</evidence>
<dbReference type="PATRIC" id="fig|1384056.3.peg.1347"/>
<dbReference type="GO" id="GO:1902495">
    <property type="term" value="C:transmembrane transporter complex"/>
    <property type="evidence" value="ECO:0007669"/>
    <property type="project" value="UniProtKB-ARBA"/>
</dbReference>
<dbReference type="STRING" id="1384056.N787_10635"/>
<keyword evidence="7" id="KW-1185">Reference proteome</keyword>
<organism evidence="6 7">
    <name type="scientific">Arenimonas metalli CF5-1</name>
    <dbReference type="NCBI Taxonomy" id="1384056"/>
    <lineage>
        <taxon>Bacteria</taxon>
        <taxon>Pseudomonadati</taxon>
        <taxon>Pseudomonadota</taxon>
        <taxon>Gammaproteobacteria</taxon>
        <taxon>Lysobacterales</taxon>
        <taxon>Lysobacteraceae</taxon>
        <taxon>Arenimonas</taxon>
    </lineage>
</organism>
<dbReference type="eggNOG" id="COG1136">
    <property type="taxonomic scope" value="Bacteria"/>
</dbReference>
<dbReference type="InterPro" id="IPR015854">
    <property type="entry name" value="ABC_transpr_LolD-like"/>
</dbReference>
<dbReference type="EMBL" id="AVCK01000016">
    <property type="protein sequence ID" value="KFN46478.1"/>
    <property type="molecule type" value="Genomic_DNA"/>
</dbReference>
<reference evidence="6 7" key="1">
    <citation type="submission" date="2013-09" db="EMBL/GenBank/DDBJ databases">
        <title>Genome sequencing of Arenimonas metalli.</title>
        <authorList>
            <person name="Chen F."/>
            <person name="Wang G."/>
        </authorList>
    </citation>
    <scope>NUCLEOTIDE SEQUENCE [LARGE SCALE GENOMIC DNA]</scope>
    <source>
        <strain evidence="6 7">CF5-1</strain>
    </source>
</reference>
<gene>
    <name evidence="6" type="ORF">N787_10635</name>
</gene>
<dbReference type="Proteomes" id="UP000029393">
    <property type="component" value="Unassembled WGS sequence"/>
</dbReference>
<evidence type="ECO:0000256" key="2">
    <source>
        <dbReference type="ARBA" id="ARBA00022741"/>
    </source>
</evidence>
<proteinExistence type="inferred from homology"/>
<dbReference type="FunFam" id="3.40.50.300:FF:000032">
    <property type="entry name" value="Export ABC transporter ATP-binding protein"/>
    <property type="match status" value="1"/>
</dbReference>
<dbReference type="InterPro" id="IPR017871">
    <property type="entry name" value="ABC_transporter-like_CS"/>
</dbReference>
<dbReference type="PROSITE" id="PS50893">
    <property type="entry name" value="ABC_TRANSPORTER_2"/>
    <property type="match status" value="1"/>
</dbReference>
<evidence type="ECO:0000256" key="1">
    <source>
        <dbReference type="ARBA" id="ARBA00022448"/>
    </source>
</evidence>
<dbReference type="Gene3D" id="3.40.50.300">
    <property type="entry name" value="P-loop containing nucleotide triphosphate hydrolases"/>
    <property type="match status" value="1"/>
</dbReference>
<dbReference type="SUPFAM" id="SSF52540">
    <property type="entry name" value="P-loop containing nucleoside triphosphate hydrolases"/>
    <property type="match status" value="1"/>
</dbReference>
<keyword evidence="1" id="KW-0813">Transport</keyword>
<dbReference type="InterPro" id="IPR003593">
    <property type="entry name" value="AAA+_ATPase"/>
</dbReference>
<dbReference type="InterPro" id="IPR027417">
    <property type="entry name" value="P-loop_NTPase"/>
</dbReference>
<evidence type="ECO:0000313" key="6">
    <source>
        <dbReference type="EMBL" id="KFN46478.1"/>
    </source>
</evidence>
<dbReference type="PANTHER" id="PTHR24220:SF648">
    <property type="entry name" value="ABC TRANSPORTER ATP-BINDING PROTEIN YTRE"/>
    <property type="match status" value="1"/>
</dbReference>
<dbReference type="InterPro" id="IPR003439">
    <property type="entry name" value="ABC_transporter-like_ATP-bd"/>
</dbReference>
<dbReference type="GO" id="GO:0022857">
    <property type="term" value="F:transmembrane transporter activity"/>
    <property type="evidence" value="ECO:0007669"/>
    <property type="project" value="UniProtKB-ARBA"/>
</dbReference>
<dbReference type="Pfam" id="PF00005">
    <property type="entry name" value="ABC_tran"/>
    <property type="match status" value="1"/>
</dbReference>
<dbReference type="CDD" id="cd03255">
    <property type="entry name" value="ABC_MJ0796_LolCDE_FtsE"/>
    <property type="match status" value="1"/>
</dbReference>
<accession>A0A091B1M2</accession>
<evidence type="ECO:0000259" key="5">
    <source>
        <dbReference type="PROSITE" id="PS50893"/>
    </source>
</evidence>
<keyword evidence="2" id="KW-0547">Nucleotide-binding</keyword>
<evidence type="ECO:0000313" key="7">
    <source>
        <dbReference type="Proteomes" id="UP000029393"/>
    </source>
</evidence>
<dbReference type="GO" id="GO:0005524">
    <property type="term" value="F:ATP binding"/>
    <property type="evidence" value="ECO:0007669"/>
    <property type="project" value="UniProtKB-KW"/>
</dbReference>
<evidence type="ECO:0000256" key="4">
    <source>
        <dbReference type="ARBA" id="ARBA00038388"/>
    </source>
</evidence>
<dbReference type="GO" id="GO:0005886">
    <property type="term" value="C:plasma membrane"/>
    <property type="evidence" value="ECO:0007669"/>
    <property type="project" value="TreeGrafter"/>
</dbReference>
<dbReference type="PROSITE" id="PS00211">
    <property type="entry name" value="ABC_TRANSPORTER_1"/>
    <property type="match status" value="1"/>
</dbReference>
<name>A0A091B1M2_9GAMM</name>
<dbReference type="SMART" id="SM00382">
    <property type="entry name" value="AAA"/>
    <property type="match status" value="1"/>
</dbReference>
<dbReference type="GO" id="GO:0016887">
    <property type="term" value="F:ATP hydrolysis activity"/>
    <property type="evidence" value="ECO:0007669"/>
    <property type="project" value="InterPro"/>
</dbReference>
<protein>
    <submittedName>
        <fullName evidence="6">Phosphonate ABC transporter ATP-binding protein</fullName>
    </submittedName>
</protein>
<dbReference type="PANTHER" id="PTHR24220">
    <property type="entry name" value="IMPORT ATP-BINDING PROTEIN"/>
    <property type="match status" value="1"/>
</dbReference>
<dbReference type="InterPro" id="IPR017911">
    <property type="entry name" value="MacB-like_ATP-bd"/>
</dbReference>